<dbReference type="AlphaFoldDB" id="Q2GGD1"/>
<dbReference type="RefSeq" id="WP_006009855.1">
    <property type="nucleotide sequence ID" value="NC_007799.1"/>
</dbReference>
<dbReference type="Proteomes" id="UP000008320">
    <property type="component" value="Chromosome"/>
</dbReference>
<dbReference type="HOGENOM" id="CLU_083847_0_0_5"/>
<evidence type="ECO:0000313" key="2">
    <source>
        <dbReference type="Proteomes" id="UP000008320"/>
    </source>
</evidence>
<keyword evidence="2" id="KW-1185">Reference proteome</keyword>
<organism evidence="1 2">
    <name type="scientific">Ehrlichia chaffeensis (strain ATCC CRL-10679 / Arkansas)</name>
    <dbReference type="NCBI Taxonomy" id="205920"/>
    <lineage>
        <taxon>Bacteria</taxon>
        <taxon>Pseudomonadati</taxon>
        <taxon>Pseudomonadota</taxon>
        <taxon>Alphaproteobacteria</taxon>
        <taxon>Rickettsiales</taxon>
        <taxon>Anaplasmataceae</taxon>
        <taxon>Ehrlichia</taxon>
    </lineage>
</organism>
<reference evidence="1 2" key="1">
    <citation type="journal article" date="2006" name="PLoS Genet.">
        <title>Comparative genomics of emerging human ehrlichiosis agents.</title>
        <authorList>
            <person name="Dunning Hotopp J.C."/>
            <person name="Lin M."/>
            <person name="Madupu R."/>
            <person name="Crabtree J."/>
            <person name="Angiuoli S.V."/>
            <person name="Eisen J.A."/>
            <person name="Seshadri R."/>
            <person name="Ren Q."/>
            <person name="Wu M."/>
            <person name="Utterback T.R."/>
            <person name="Smith S."/>
            <person name="Lewis M."/>
            <person name="Khouri H."/>
            <person name="Zhang C."/>
            <person name="Niu H."/>
            <person name="Lin Q."/>
            <person name="Ohashi N."/>
            <person name="Zhi N."/>
            <person name="Nelson W."/>
            <person name="Brinkac L.M."/>
            <person name="Dodson R.J."/>
            <person name="Rosovitz M.J."/>
            <person name="Sundaram J."/>
            <person name="Daugherty S.C."/>
            <person name="Davidsen T."/>
            <person name="Durkin A.S."/>
            <person name="Gwinn M."/>
            <person name="Haft D.H."/>
            <person name="Selengut J.D."/>
            <person name="Sullivan S.A."/>
            <person name="Zafar N."/>
            <person name="Zhou L."/>
            <person name="Benahmed F."/>
            <person name="Forberger H."/>
            <person name="Halpin R."/>
            <person name="Mulligan S."/>
            <person name="Robinson J."/>
            <person name="White O."/>
            <person name="Rikihisa Y."/>
            <person name="Tettelin H."/>
        </authorList>
    </citation>
    <scope>NUCLEOTIDE SEQUENCE [LARGE SCALE GENOMIC DNA]</scope>
    <source>
        <strain evidence="2">ATCC CRL-10679 / Arkansas</strain>
    </source>
</reference>
<dbReference type="EMBL" id="CP000236">
    <property type="protein sequence ID" value="ABD45065.1"/>
    <property type="molecule type" value="Genomic_DNA"/>
</dbReference>
<gene>
    <name evidence="1" type="ordered locus">ECH_0697</name>
</gene>
<accession>Q2GGD1</accession>
<proteinExistence type="predicted"/>
<protein>
    <submittedName>
        <fullName evidence="1">Uncharacterized protein</fullName>
    </submittedName>
</protein>
<dbReference type="InterPro" id="IPR021387">
    <property type="entry name" value="DUF3023"/>
</dbReference>
<sequence>MLGEICLTDKIKFNTLLQEKLLTLDCVQLQAVYPIGITDSKGQLIVQSTKTHRRRKLPLPGPRSNLFLLRCRLPAAAVEDDEELRGLLGEPGILTAYYNISVYYMVHSKNLDPFLLHAASNMSLCRKNFVGLGNYGGIVIVRGHGTKYDEDFSEERDLVQIGGLSNVKFLSEEDFTKYFEVEQAEVEQAAAQQEVSGADVVSESSGSGQDKDKLAAEVMTQLMGLSIEGIESQFPEKHK</sequence>
<evidence type="ECO:0000313" key="1">
    <source>
        <dbReference type="EMBL" id="ABD45065.1"/>
    </source>
</evidence>
<dbReference type="KEGG" id="ech:ECH_0697"/>
<dbReference type="STRING" id="205920.ECH_0697"/>
<dbReference type="Pfam" id="PF11224">
    <property type="entry name" value="DUF3023"/>
    <property type="match status" value="1"/>
</dbReference>
<dbReference type="OrthoDB" id="7163288at2"/>
<name>Q2GGD1_EHRCR</name>